<dbReference type="Pfam" id="PF00496">
    <property type="entry name" value="SBP_bac_5"/>
    <property type="match status" value="1"/>
</dbReference>
<accession>A0ABW2F4R4</accession>
<evidence type="ECO:0000256" key="1">
    <source>
        <dbReference type="SAM" id="SignalP"/>
    </source>
</evidence>
<proteinExistence type="predicted"/>
<comment type="caution">
    <text evidence="3">The sequence shown here is derived from an EMBL/GenBank/DDBJ whole genome shotgun (WGS) entry which is preliminary data.</text>
</comment>
<gene>
    <name evidence="3" type="ORF">ACFQH5_18435</name>
</gene>
<evidence type="ECO:0000313" key="4">
    <source>
        <dbReference type="Proteomes" id="UP001596411"/>
    </source>
</evidence>
<reference evidence="4" key="1">
    <citation type="journal article" date="2019" name="Int. J. Syst. Evol. Microbiol.">
        <title>The Global Catalogue of Microorganisms (GCM) 10K type strain sequencing project: providing services to taxonomists for standard genome sequencing and annotation.</title>
        <authorList>
            <consortium name="The Broad Institute Genomics Platform"/>
            <consortium name="The Broad Institute Genome Sequencing Center for Infectious Disease"/>
            <person name="Wu L."/>
            <person name="Ma J."/>
        </authorList>
    </citation>
    <scope>NUCLEOTIDE SEQUENCE [LARGE SCALE GENOMIC DNA]</scope>
    <source>
        <strain evidence="4">CGMCC 1.13666</strain>
    </source>
</reference>
<dbReference type="SUPFAM" id="SSF53850">
    <property type="entry name" value="Periplasmic binding protein-like II"/>
    <property type="match status" value="1"/>
</dbReference>
<dbReference type="Proteomes" id="UP001596411">
    <property type="component" value="Unassembled WGS sequence"/>
</dbReference>
<dbReference type="PANTHER" id="PTHR30290:SF83">
    <property type="entry name" value="ABC TRANSPORTER SUBSTRATE-BINDING PROTEIN"/>
    <property type="match status" value="1"/>
</dbReference>
<evidence type="ECO:0000313" key="3">
    <source>
        <dbReference type="EMBL" id="MFC7091526.1"/>
    </source>
</evidence>
<dbReference type="InterPro" id="IPR039424">
    <property type="entry name" value="SBP_5"/>
</dbReference>
<dbReference type="Gene3D" id="3.10.105.10">
    <property type="entry name" value="Dipeptide-binding Protein, Domain 3"/>
    <property type="match status" value="1"/>
</dbReference>
<dbReference type="PANTHER" id="PTHR30290">
    <property type="entry name" value="PERIPLASMIC BINDING COMPONENT OF ABC TRANSPORTER"/>
    <property type="match status" value="1"/>
</dbReference>
<feature type="signal peptide" evidence="1">
    <location>
        <begin position="1"/>
        <end position="24"/>
    </location>
</feature>
<dbReference type="PIRSF" id="PIRSF002741">
    <property type="entry name" value="MppA"/>
    <property type="match status" value="1"/>
</dbReference>
<sequence length="512" mass="54259">MPSSRRLLAGLALATSLISPPLLADARPLAVVAPWEVTGSDPSTSGYIFGRMGIAETLVEVDAEGRPAPGLASDWAVDEEGLSWRFVLRDGVLFHDGTPLTAEAVAASLRYAQAKPGMLSSAPIAAIEADGDAVVITLEAPFAPLPALLTHSTTQILAPAAYAEDGRVEAMIATGPYRLTELSPPQRLTAERFADYWGAAPAIEAVSYLAVGRGETRALMAESGDADIVFTLDPASRGRLARQERLALHAEPLPRTIVIKVNAGHPFLADETARRALSQAIDRRGIAAGLLRDPEAAAPELFPASLGPWHLGLDGEAGGDPAAAQGLLDDLGWQANGQGVRERDGEPFRLTLTTFADRPELPLVATALQDQWRELGIDLEVAVGNASGIPSGHRDGSLELGLAARNYGLVPDPLGTLSDDFGGDAQAPGGDWGAMNWSDAEVTAWLDTLRHDADPATRAELAGRVAERLNQAMPVIPVAWYQQTAAVNAELEGFSIDPLERSYRLEELTWTP</sequence>
<dbReference type="EMBL" id="JBHSZP010000038">
    <property type="protein sequence ID" value="MFC7091526.1"/>
    <property type="molecule type" value="Genomic_DNA"/>
</dbReference>
<organism evidence="3 4">
    <name type="scientific">Halomonas salifodinae</name>
    <dbReference type="NCBI Taxonomy" id="438745"/>
    <lineage>
        <taxon>Bacteria</taxon>
        <taxon>Pseudomonadati</taxon>
        <taxon>Pseudomonadota</taxon>
        <taxon>Gammaproteobacteria</taxon>
        <taxon>Oceanospirillales</taxon>
        <taxon>Halomonadaceae</taxon>
        <taxon>Halomonas</taxon>
    </lineage>
</organism>
<keyword evidence="4" id="KW-1185">Reference proteome</keyword>
<keyword evidence="1" id="KW-0732">Signal</keyword>
<dbReference type="CDD" id="cd08490">
    <property type="entry name" value="PBP2_NikA_DppA_OppA_like_3"/>
    <property type="match status" value="1"/>
</dbReference>
<dbReference type="InterPro" id="IPR000914">
    <property type="entry name" value="SBP_5_dom"/>
</dbReference>
<dbReference type="Gene3D" id="3.40.190.10">
    <property type="entry name" value="Periplasmic binding protein-like II"/>
    <property type="match status" value="1"/>
</dbReference>
<feature type="chain" id="PRO_5047422304" evidence="1">
    <location>
        <begin position="25"/>
        <end position="512"/>
    </location>
</feature>
<protein>
    <submittedName>
        <fullName evidence="3">ABC transporter substrate-binding protein</fullName>
    </submittedName>
</protein>
<feature type="domain" description="Solute-binding protein family 5" evidence="2">
    <location>
        <begin position="67"/>
        <end position="418"/>
    </location>
</feature>
<dbReference type="InterPro" id="IPR030678">
    <property type="entry name" value="Peptide/Ni-bd"/>
</dbReference>
<name>A0ABW2F4R4_9GAMM</name>
<evidence type="ECO:0000259" key="2">
    <source>
        <dbReference type="Pfam" id="PF00496"/>
    </source>
</evidence>
<dbReference type="RefSeq" id="WP_346061361.1">
    <property type="nucleotide sequence ID" value="NZ_BAAADR010000004.1"/>
</dbReference>